<dbReference type="Proteomes" id="UP000507470">
    <property type="component" value="Unassembled WGS sequence"/>
</dbReference>
<sequence>MENAQLSENLLPKLCGKKKTYGDYCCVPGCSNQRGKDKGSDIKRSYFRFPKDEKQKSTWTKMIRRDHWEPRPFDRICSDHFEGGKLLQGSTLGDTISSRDVSSSLTGGYLFVSKVRIVAYLIGIKQTSPTEKGYTPTLFPYQKKTPARKTSNSTKQEIQVIDGFSDYENFYALFQYFEPRATNMRYWKGDAGMPDTFSDRKKGPERKLSLIDEFFLTMVRLKVGLLVEDLAIRFSISVGLVSQIFSSWINLMYVDLKGAM</sequence>
<evidence type="ECO:0000256" key="5">
    <source>
        <dbReference type="PROSITE-ProRule" id="PRU00309"/>
    </source>
</evidence>
<protein>
    <recommendedName>
        <fullName evidence="6">THAP-type domain-containing protein</fullName>
    </recommendedName>
</protein>
<keyword evidence="3" id="KW-0862">Zinc</keyword>
<dbReference type="InterPro" id="IPR006612">
    <property type="entry name" value="THAP_Znf"/>
</dbReference>
<gene>
    <name evidence="7" type="ORF">MCOR_38081</name>
</gene>
<dbReference type="InterPro" id="IPR038441">
    <property type="entry name" value="THAP_Znf_sf"/>
</dbReference>
<dbReference type="PROSITE" id="PS50950">
    <property type="entry name" value="ZF_THAP"/>
    <property type="match status" value="1"/>
</dbReference>
<dbReference type="Pfam" id="PF13613">
    <property type="entry name" value="HTH_Tnp_4"/>
    <property type="match status" value="1"/>
</dbReference>
<proteinExistence type="predicted"/>
<dbReference type="PANTHER" id="PTHR23080">
    <property type="entry name" value="THAP DOMAIN PROTEIN"/>
    <property type="match status" value="1"/>
</dbReference>
<dbReference type="InterPro" id="IPR027805">
    <property type="entry name" value="Transposase_HTH_dom"/>
</dbReference>
<dbReference type="SUPFAM" id="SSF57716">
    <property type="entry name" value="Glucocorticoid receptor-like (DNA-binding domain)"/>
    <property type="match status" value="1"/>
</dbReference>
<keyword evidence="8" id="KW-1185">Reference proteome</keyword>
<evidence type="ECO:0000259" key="6">
    <source>
        <dbReference type="PROSITE" id="PS50950"/>
    </source>
</evidence>
<name>A0A6J8DAC2_MYTCO</name>
<feature type="domain" description="THAP-type" evidence="6">
    <location>
        <begin position="21"/>
        <end position="105"/>
    </location>
</feature>
<keyword evidence="2 5" id="KW-0863">Zinc-finger</keyword>
<organism evidence="7 8">
    <name type="scientific">Mytilus coruscus</name>
    <name type="common">Sea mussel</name>
    <dbReference type="NCBI Taxonomy" id="42192"/>
    <lineage>
        <taxon>Eukaryota</taxon>
        <taxon>Metazoa</taxon>
        <taxon>Spiralia</taxon>
        <taxon>Lophotrochozoa</taxon>
        <taxon>Mollusca</taxon>
        <taxon>Bivalvia</taxon>
        <taxon>Autobranchia</taxon>
        <taxon>Pteriomorphia</taxon>
        <taxon>Mytilida</taxon>
        <taxon>Mytiloidea</taxon>
        <taxon>Mytilidae</taxon>
        <taxon>Mytilinae</taxon>
        <taxon>Mytilus</taxon>
    </lineage>
</organism>
<dbReference type="Gene3D" id="6.20.210.20">
    <property type="entry name" value="THAP domain"/>
    <property type="match status" value="1"/>
</dbReference>
<evidence type="ECO:0000313" key="8">
    <source>
        <dbReference type="Proteomes" id="UP000507470"/>
    </source>
</evidence>
<evidence type="ECO:0000256" key="3">
    <source>
        <dbReference type="ARBA" id="ARBA00022833"/>
    </source>
</evidence>
<dbReference type="AlphaFoldDB" id="A0A6J8DAC2"/>
<dbReference type="OrthoDB" id="6433853at2759"/>
<evidence type="ECO:0000256" key="2">
    <source>
        <dbReference type="ARBA" id="ARBA00022771"/>
    </source>
</evidence>
<dbReference type="SMART" id="SM00980">
    <property type="entry name" value="THAP"/>
    <property type="match status" value="1"/>
</dbReference>
<dbReference type="Pfam" id="PF05485">
    <property type="entry name" value="THAP"/>
    <property type="match status" value="1"/>
</dbReference>
<evidence type="ECO:0000256" key="1">
    <source>
        <dbReference type="ARBA" id="ARBA00022723"/>
    </source>
</evidence>
<dbReference type="GO" id="GO:0008270">
    <property type="term" value="F:zinc ion binding"/>
    <property type="evidence" value="ECO:0007669"/>
    <property type="project" value="UniProtKB-KW"/>
</dbReference>
<dbReference type="EMBL" id="CACVKT020006931">
    <property type="protein sequence ID" value="CAC5404272.1"/>
    <property type="molecule type" value="Genomic_DNA"/>
</dbReference>
<dbReference type="GO" id="GO:0003677">
    <property type="term" value="F:DNA binding"/>
    <property type="evidence" value="ECO:0007669"/>
    <property type="project" value="UniProtKB-UniRule"/>
</dbReference>
<keyword evidence="4 5" id="KW-0238">DNA-binding</keyword>
<evidence type="ECO:0000256" key="4">
    <source>
        <dbReference type="ARBA" id="ARBA00023125"/>
    </source>
</evidence>
<keyword evidence="1" id="KW-0479">Metal-binding</keyword>
<reference evidence="7 8" key="1">
    <citation type="submission" date="2020-06" db="EMBL/GenBank/DDBJ databases">
        <authorList>
            <person name="Li R."/>
            <person name="Bekaert M."/>
        </authorList>
    </citation>
    <scope>NUCLEOTIDE SEQUENCE [LARGE SCALE GENOMIC DNA]</scope>
    <source>
        <strain evidence="8">wild</strain>
    </source>
</reference>
<accession>A0A6J8DAC2</accession>
<evidence type="ECO:0000313" key="7">
    <source>
        <dbReference type="EMBL" id="CAC5404272.1"/>
    </source>
</evidence>